<proteinExistence type="predicted"/>
<gene>
    <name evidence="3" type="ORF">DQ392_17575</name>
</gene>
<sequence>MADSPPPFYVSFTSEGTEEDEMLAHGCVIERVSGWVPPARAPGAQLLGYGDVTDLGVRSRAGAATRYRARPGEALSHLAVQAAAHVLDGAARPGALPHVTSTPGDRARARRGARARARALLAGRGASTGAYHATAPHPQERGARVTVRATADACPVPGDTSHVDARATAAPADDVAEAAMTGRLLPHRPSAAVPKGVLSRGPRGRRRDRGRADRGQHRARAGPGPSRA</sequence>
<dbReference type="Pfam" id="PF02801">
    <property type="entry name" value="Ketoacyl-synt_C"/>
    <property type="match status" value="1"/>
</dbReference>
<dbReference type="AlphaFoldDB" id="A0A367EHY4"/>
<dbReference type="InterPro" id="IPR016039">
    <property type="entry name" value="Thiolase-like"/>
</dbReference>
<evidence type="ECO:0000256" key="1">
    <source>
        <dbReference type="SAM" id="MobiDB-lite"/>
    </source>
</evidence>
<feature type="domain" description="Beta-ketoacyl synthase C-terminal" evidence="2">
    <location>
        <begin position="119"/>
        <end position="189"/>
    </location>
</feature>
<dbReference type="InterPro" id="IPR014031">
    <property type="entry name" value="Ketoacyl_synth_C"/>
</dbReference>
<accession>A0A367EHY4</accession>
<dbReference type="EMBL" id="QOIM01000036">
    <property type="protein sequence ID" value="RCG17651.1"/>
    <property type="molecule type" value="Genomic_DNA"/>
</dbReference>
<name>A0A367EHY4_9ACTN</name>
<dbReference type="SUPFAM" id="SSF53901">
    <property type="entry name" value="Thiolase-like"/>
    <property type="match status" value="1"/>
</dbReference>
<protein>
    <recommendedName>
        <fullName evidence="2">Beta-ketoacyl synthase C-terminal domain-containing protein</fullName>
    </recommendedName>
</protein>
<organism evidence="3 4">
    <name type="scientific">Streptomyces reniochalinae</name>
    <dbReference type="NCBI Taxonomy" id="2250578"/>
    <lineage>
        <taxon>Bacteria</taxon>
        <taxon>Bacillati</taxon>
        <taxon>Actinomycetota</taxon>
        <taxon>Actinomycetes</taxon>
        <taxon>Kitasatosporales</taxon>
        <taxon>Streptomycetaceae</taxon>
        <taxon>Streptomyces</taxon>
    </lineage>
</organism>
<keyword evidence="4" id="KW-1185">Reference proteome</keyword>
<dbReference type="GO" id="GO:0016747">
    <property type="term" value="F:acyltransferase activity, transferring groups other than amino-acyl groups"/>
    <property type="evidence" value="ECO:0007669"/>
    <property type="project" value="UniProtKB-ARBA"/>
</dbReference>
<evidence type="ECO:0000313" key="3">
    <source>
        <dbReference type="EMBL" id="RCG17651.1"/>
    </source>
</evidence>
<dbReference type="Gene3D" id="3.40.47.10">
    <property type="match status" value="1"/>
</dbReference>
<feature type="region of interest" description="Disordered" evidence="1">
    <location>
        <begin position="183"/>
        <end position="228"/>
    </location>
</feature>
<reference evidence="3 4" key="1">
    <citation type="submission" date="2018-06" db="EMBL/GenBank/DDBJ databases">
        <title>Streptomyces reniochalinae sp. nov. and Streptomyces diacarnus sp. nov. from marine sponges.</title>
        <authorList>
            <person name="Li L."/>
        </authorList>
    </citation>
    <scope>NUCLEOTIDE SEQUENCE [LARGE SCALE GENOMIC DNA]</scope>
    <source>
        <strain evidence="3 4">LHW50302</strain>
    </source>
</reference>
<evidence type="ECO:0000259" key="2">
    <source>
        <dbReference type="Pfam" id="PF02801"/>
    </source>
</evidence>
<dbReference type="Proteomes" id="UP000253507">
    <property type="component" value="Unassembled WGS sequence"/>
</dbReference>
<comment type="caution">
    <text evidence="3">The sequence shown here is derived from an EMBL/GenBank/DDBJ whole genome shotgun (WGS) entry which is preliminary data.</text>
</comment>
<evidence type="ECO:0000313" key="4">
    <source>
        <dbReference type="Proteomes" id="UP000253507"/>
    </source>
</evidence>